<feature type="region of interest" description="Disordered" evidence="12">
    <location>
        <begin position="686"/>
        <end position="858"/>
    </location>
</feature>
<keyword evidence="9" id="KW-0968">Cytoplasmic vesicle</keyword>
<dbReference type="Proteomes" id="UP001652622">
    <property type="component" value="Unplaced"/>
</dbReference>
<protein>
    <recommendedName>
        <fullName evidence="11">AP-3 complex subunit beta</fullName>
    </recommendedName>
</protein>
<keyword evidence="5" id="KW-0597">Phosphoprotein</keyword>
<feature type="compositionally biased region" description="Basic residues" evidence="12">
    <location>
        <begin position="839"/>
        <end position="855"/>
    </location>
</feature>
<dbReference type="Gene3D" id="1.25.10.10">
    <property type="entry name" value="Leucine-rich Repeat Variant"/>
    <property type="match status" value="1"/>
</dbReference>
<keyword evidence="6 11" id="KW-0653">Protein transport</keyword>
<dbReference type="Pfam" id="PF01602">
    <property type="entry name" value="Adaptin_N"/>
    <property type="match status" value="1"/>
</dbReference>
<evidence type="ECO:0000256" key="11">
    <source>
        <dbReference type="PIRNR" id="PIRNR037096"/>
    </source>
</evidence>
<dbReference type="InterPro" id="IPR002553">
    <property type="entry name" value="Clathrin/coatomer_adapt-like_N"/>
</dbReference>
<dbReference type="GeneID" id="117674537"/>
<keyword evidence="14" id="KW-1185">Reference proteome</keyword>
<gene>
    <name evidence="15" type="primary">AP3B2</name>
</gene>
<dbReference type="InterPro" id="IPR016024">
    <property type="entry name" value="ARM-type_fold"/>
</dbReference>
<dbReference type="PANTHER" id="PTHR11134">
    <property type="entry name" value="ADAPTOR COMPLEX SUBUNIT BETA FAMILY MEMBER"/>
    <property type="match status" value="1"/>
</dbReference>
<dbReference type="InterPro" id="IPR056314">
    <property type="entry name" value="AP3B1/2_C"/>
</dbReference>
<feature type="compositionally biased region" description="Low complexity" evidence="12">
    <location>
        <begin position="719"/>
        <end position="728"/>
    </location>
</feature>
<dbReference type="PIRSF" id="PIRSF037096">
    <property type="entry name" value="AP3_complex_beta"/>
    <property type="match status" value="1"/>
</dbReference>
<evidence type="ECO:0000256" key="12">
    <source>
        <dbReference type="SAM" id="MobiDB-lite"/>
    </source>
</evidence>
<dbReference type="Pfam" id="PF24080">
    <property type="entry name" value="AP3B1_C_2"/>
    <property type="match status" value="1"/>
</dbReference>
<reference evidence="15" key="1">
    <citation type="submission" date="2025-08" db="UniProtKB">
        <authorList>
            <consortium name="RefSeq"/>
        </authorList>
    </citation>
    <scope>IDENTIFICATION</scope>
    <source>
        <tissue evidence="15">Blood</tissue>
    </source>
</reference>
<accession>A0ABM3ZAM7</accession>
<evidence type="ECO:0000256" key="1">
    <source>
        <dbReference type="ARBA" id="ARBA00004145"/>
    </source>
</evidence>
<organism evidence="14 15">
    <name type="scientific">Pantherophis guttatus</name>
    <name type="common">Corn snake</name>
    <name type="synonym">Elaphe guttata</name>
    <dbReference type="NCBI Taxonomy" id="94885"/>
    <lineage>
        <taxon>Eukaryota</taxon>
        <taxon>Metazoa</taxon>
        <taxon>Chordata</taxon>
        <taxon>Craniata</taxon>
        <taxon>Vertebrata</taxon>
        <taxon>Euteleostomi</taxon>
        <taxon>Lepidosauria</taxon>
        <taxon>Squamata</taxon>
        <taxon>Bifurcata</taxon>
        <taxon>Unidentata</taxon>
        <taxon>Episquamata</taxon>
        <taxon>Toxicofera</taxon>
        <taxon>Serpentes</taxon>
        <taxon>Colubroidea</taxon>
        <taxon>Colubridae</taxon>
        <taxon>Colubrinae</taxon>
        <taxon>Pantherophis</taxon>
    </lineage>
</organism>
<evidence type="ECO:0000256" key="6">
    <source>
        <dbReference type="ARBA" id="ARBA00022927"/>
    </source>
</evidence>
<keyword evidence="8 11" id="KW-0472">Membrane</keyword>
<feature type="domain" description="AP-3 complex subunit beta C-terminal" evidence="13">
    <location>
        <begin position="855"/>
        <end position="1002"/>
    </location>
</feature>
<feature type="compositionally biased region" description="Basic and acidic residues" evidence="12">
    <location>
        <begin position="686"/>
        <end position="697"/>
    </location>
</feature>
<dbReference type="InterPro" id="IPR026739">
    <property type="entry name" value="AP_beta"/>
</dbReference>
<dbReference type="SUPFAM" id="SSF48371">
    <property type="entry name" value="ARM repeat"/>
    <property type="match status" value="1"/>
</dbReference>
<evidence type="ECO:0000256" key="7">
    <source>
        <dbReference type="ARBA" id="ARBA00023034"/>
    </source>
</evidence>
<evidence type="ECO:0000259" key="13">
    <source>
        <dbReference type="SMART" id="SM01355"/>
    </source>
</evidence>
<evidence type="ECO:0000313" key="14">
    <source>
        <dbReference type="Proteomes" id="UP001652622"/>
    </source>
</evidence>
<evidence type="ECO:0000256" key="2">
    <source>
        <dbReference type="ARBA" id="ARBA00004555"/>
    </source>
</evidence>
<dbReference type="Pfam" id="PF14796">
    <property type="entry name" value="AP3B1_C"/>
    <property type="match status" value="1"/>
</dbReference>
<evidence type="ECO:0000256" key="8">
    <source>
        <dbReference type="ARBA" id="ARBA00023136"/>
    </source>
</evidence>
<dbReference type="InterPro" id="IPR011989">
    <property type="entry name" value="ARM-like"/>
</dbReference>
<evidence type="ECO:0000313" key="15">
    <source>
        <dbReference type="RefSeq" id="XP_060545426.1"/>
    </source>
</evidence>
<keyword evidence="7" id="KW-0333">Golgi apparatus</keyword>
<comment type="function">
    <text evidence="10">Subunit of non-clathrin- and clathrin-associated adaptor protein complex 3 (AP-3) that plays a role in protein sorting in the late-Golgi/trans-Golgi network (TGN) and/or endosomes. The AP complexes mediate both the recruitment of clathrin to membranes and the recognition of sorting signals within the cytosolic tails of transmembrane cargo molecules. AP-3 appears to be involved in the sorting of a subset of transmembrane proteins targeted to lysosomes and lysosome-related organelles. In concert with the BLOC-1 complex, AP-3 is required to target cargos into vesicles assembled at cell bodies for delivery into neurites and nerve terminals.</text>
</comment>
<comment type="subcellular location">
    <subcellularLocation>
        <location evidence="1">Cytoplasmic vesicle</location>
        <location evidence="1">Clathrin-coated vesicle membrane</location>
        <topology evidence="1">Peripheral membrane protein</topology>
        <orientation evidence="1">Cytoplasmic side</orientation>
    </subcellularLocation>
    <subcellularLocation>
        <location evidence="2">Golgi apparatus</location>
    </subcellularLocation>
</comment>
<dbReference type="RefSeq" id="XP_060545426.1">
    <property type="nucleotide sequence ID" value="XM_060689443.1"/>
</dbReference>
<name>A0ABM3ZAM7_PANGU</name>
<evidence type="ECO:0000256" key="4">
    <source>
        <dbReference type="ARBA" id="ARBA00022448"/>
    </source>
</evidence>
<dbReference type="SMART" id="SM01355">
    <property type="entry name" value="AP3B1_C"/>
    <property type="match status" value="1"/>
</dbReference>
<keyword evidence="4 11" id="KW-0813">Transport</keyword>
<evidence type="ECO:0000256" key="3">
    <source>
        <dbReference type="ARBA" id="ARBA00006613"/>
    </source>
</evidence>
<evidence type="ECO:0000256" key="10">
    <source>
        <dbReference type="ARBA" id="ARBA00023570"/>
    </source>
</evidence>
<feature type="compositionally biased region" description="Acidic residues" evidence="12">
    <location>
        <begin position="733"/>
        <end position="753"/>
    </location>
</feature>
<evidence type="ECO:0000256" key="9">
    <source>
        <dbReference type="ARBA" id="ARBA00023329"/>
    </source>
</evidence>
<proteinExistence type="inferred from homology"/>
<comment type="similarity">
    <text evidence="3 11">Belongs to the adaptor complexes large subunit family.</text>
</comment>
<dbReference type="InterPro" id="IPR029390">
    <property type="entry name" value="AP3B_C"/>
</dbReference>
<dbReference type="InterPro" id="IPR026740">
    <property type="entry name" value="AP3_beta"/>
</dbReference>
<evidence type="ECO:0000256" key="5">
    <source>
        <dbReference type="ARBA" id="ARBA00022553"/>
    </source>
</evidence>
<sequence length="1138" mass="126823">MSSGQAYNEEKGGSSSLGEPEYGHDPASGGIFSSDYKRHDDLKEMLDSNKDSLKLEAMKRIVAMIARGKNASDLFPAVVKNVACKNIEVKKLVYVYLVRYAEEQQDLALLSISTFQRGLKDPNQLIRASALRVLSSIRVPIIVPIMMLAIKEAASDMSPYVRKTAAHAIPKLYSLDSDQKDQLIEVIEKLLADKTTLVAGSVVMAFEEVCPERIDLIHKNYRKLCNLLIDVEEWGQVVIINMLTRYARTQFLSPNLNESLLEESAEKTFYGSEEEDAKDDKAKSTPLAKRKPYVMDPDHRLLLRNTKPLLQSRNAAVVMSVAQLYFHLAPKAEVGVIAKALVRLLRSHSEVQYVVLQNVATMSIKRRGMFEPYLKSFYIRSTDPTQIKILKLEVLTNLANETNISTILREFQTYIRSMDKDFVAATIQAIGRCATNIGRVRDTCLNGLVQLLSNRDELVVAESVVVIKKLLQMQPSQHSEIIKHMAKLTDNIQVPMARASILWLIGEYCEHVPKIAPDVLRKMAKSFTSEEDIVKLQVINLAAKLYLTNSKQSKLLTQYVLNLAKYDQNYDIRDRARFIRQLIVPTEKSGALSKYAKKLFLAQKPAPILESSFKDRDHFQLGSLSHLLNAKAVGYQELPDWPSEAPDPSVRNVEEDFIDPRGSHIGLLGGPKEVELVPEWTKCTSREKRKEKVEKPFYSDSEGESGATESADSEPETMSGSESGSESGSGSGSEEEDEEDSEDQSEEEEEEEQEEKKKKKKRETPRKGLLVESAGSEEEEGGGRGGGGKERSKKKLSPQGAKEDSTSSSSEEDSLSESSSTESDSESEPEEPHPEESKKKKLLSSRKPPLKTPKKGSKEISLLDLDDFTPPSLQPITSSPVLSSSLVTDLEGLTLTDTSLTTAMISPVFGAVKKYELLHRMTGEGLSVEYYFSRQPFAPDPRMVAVQIQIYNNMATEMKNIRVTEPKLLSGMRIQEFKEIESLAPGETVSVVMGIDFCDSTQVASFQLCTHTRQFYLSIQSPVGELMAPVFMSENEFKKEQGKLTGMSEITEKLTLPDTCQSDHVIVQKVTAAANVSRVPCGSDKEYRFAAKTVSGECLILITLEKKSDNSAQLTINSEKMLIGTMLVKDIIHSLTQE</sequence>
<feature type="region of interest" description="Disordered" evidence="12">
    <location>
        <begin position="1"/>
        <end position="33"/>
    </location>
</feature>